<keyword evidence="1" id="KW-0812">Transmembrane</keyword>
<gene>
    <name evidence="8 12" type="primary">rny</name>
    <name evidence="12" type="ORF">FE773_08580</name>
</gene>
<dbReference type="PROSITE" id="PS51831">
    <property type="entry name" value="HD"/>
    <property type="match status" value="1"/>
</dbReference>
<dbReference type="HAMAP" id="MF_00335">
    <property type="entry name" value="RNase_Y"/>
    <property type="match status" value="1"/>
</dbReference>
<keyword evidence="6" id="KW-1133">Transmembrane helix</keyword>
<dbReference type="CDD" id="cd00077">
    <property type="entry name" value="HDc"/>
    <property type="match status" value="1"/>
</dbReference>
<organism evidence="12 13">
    <name type="scientific">Caminibacter mediatlanticus TB-2</name>
    <dbReference type="NCBI Taxonomy" id="391592"/>
    <lineage>
        <taxon>Bacteria</taxon>
        <taxon>Pseudomonadati</taxon>
        <taxon>Campylobacterota</taxon>
        <taxon>Epsilonproteobacteria</taxon>
        <taxon>Nautiliales</taxon>
        <taxon>Nautiliaceae</taxon>
        <taxon>Caminibacter</taxon>
    </lineage>
</organism>
<dbReference type="PROSITE" id="PS50084">
    <property type="entry name" value="KH_TYPE_1"/>
    <property type="match status" value="1"/>
</dbReference>
<accession>A0ABX5VAC4</accession>
<proteinExistence type="inferred from homology"/>
<evidence type="ECO:0000256" key="10">
    <source>
        <dbReference type="SAM" id="Coils"/>
    </source>
</evidence>
<dbReference type="SUPFAM" id="SSF109604">
    <property type="entry name" value="HD-domain/PDEase-like"/>
    <property type="match status" value="1"/>
</dbReference>
<reference evidence="12 13" key="1">
    <citation type="submission" date="2019-05" db="EMBL/GenBank/DDBJ databases">
        <title>A comparative analysis of the Nautiliaceae.</title>
        <authorList>
            <person name="Grosche A."/>
            <person name="Smedile F."/>
            <person name="Vetriani C."/>
        </authorList>
    </citation>
    <scope>NUCLEOTIDE SEQUENCE [LARGE SCALE GENOMIC DNA]</scope>
    <source>
        <strain evidence="12 13">TB-2</strain>
    </source>
</reference>
<keyword evidence="13" id="KW-1185">Reference proteome</keyword>
<dbReference type="Pfam" id="PF01966">
    <property type="entry name" value="HD"/>
    <property type="match status" value="1"/>
</dbReference>
<evidence type="ECO:0000256" key="5">
    <source>
        <dbReference type="ARBA" id="ARBA00022884"/>
    </source>
</evidence>
<dbReference type="InterPro" id="IPR004087">
    <property type="entry name" value="KH_dom"/>
</dbReference>
<dbReference type="Pfam" id="PF12072">
    <property type="entry name" value="RNase_Y_N"/>
    <property type="match status" value="1"/>
</dbReference>
<name>A0ABX5VAC4_9BACT</name>
<comment type="function">
    <text evidence="8">Endoribonuclease that initiates mRNA decay.</text>
</comment>
<sequence>MIIEVIVISSLSALLAFFLAKKMDKAKYEIYVSEAKAKAKAIEHEAEMKLENAKSKAKELELEAKNSYEMQKLELKQEYENKLAEILKKEEEIENILKEHYKRDEELKKVIKEIEKEKEYIQKQKEKYKEKLQEIEKVLSNAAGLTKDEAKEVILKKTEESLREEVAHLTRKILKEAEENAKKKANFVIAQATTRYAGEFAGERLINVVAIGDDEMKGRIIGKEGKNIKTLEMVTGCDIIIDETPGIITVSSFNIYRRQIAVETIKRLIEDGRIHPARIEEVYNKVYEEFEEKTKTEGEEILLDLGLSGAGIHPEIIKLIGRLKYRASYGQNALGHSLEVAHLAGIMAAEMGGDELLAKRAGILHDIGKALTHEIGGDHVSIGYDLCKRYNEPEEVLNAIKAHHEYEEIKSIEAAAVCTADALSAARPGARREVLEAFLKRVTQIEEIAKSFDGVIKAYAMNAGREIRVIVEADLISDDEAVLLSREIAKRISEEVTFPGEIKVNVIREKRAITFASAS</sequence>
<keyword evidence="5 8" id="KW-0694">RNA-binding</keyword>
<keyword evidence="4 8" id="KW-0378">Hydrolase</keyword>
<evidence type="ECO:0000313" key="12">
    <source>
        <dbReference type="EMBL" id="QCT95245.1"/>
    </source>
</evidence>
<dbReference type="Pfam" id="PF00013">
    <property type="entry name" value="KH_1"/>
    <property type="match status" value="1"/>
</dbReference>
<dbReference type="NCBIfam" id="TIGR03319">
    <property type="entry name" value="RNase_Y"/>
    <property type="match status" value="1"/>
</dbReference>
<evidence type="ECO:0000256" key="3">
    <source>
        <dbReference type="ARBA" id="ARBA00022759"/>
    </source>
</evidence>
<evidence type="ECO:0000256" key="1">
    <source>
        <dbReference type="ARBA" id="ARBA00022692"/>
    </source>
</evidence>
<dbReference type="RefSeq" id="WP_138323823.1">
    <property type="nucleotide sequence ID" value="NZ_CP040463.1"/>
</dbReference>
<dbReference type="NCBIfam" id="TIGR00277">
    <property type="entry name" value="HDIG"/>
    <property type="match status" value="1"/>
</dbReference>
<keyword evidence="7" id="KW-0472">Membrane</keyword>
<evidence type="ECO:0000256" key="2">
    <source>
        <dbReference type="ARBA" id="ARBA00022722"/>
    </source>
</evidence>
<dbReference type="InterPro" id="IPR006675">
    <property type="entry name" value="HDIG_dom"/>
</dbReference>
<evidence type="ECO:0000256" key="7">
    <source>
        <dbReference type="ARBA" id="ARBA00023136"/>
    </source>
</evidence>
<evidence type="ECO:0000313" key="13">
    <source>
        <dbReference type="Proteomes" id="UP000306825"/>
    </source>
</evidence>
<dbReference type="SMART" id="SM00322">
    <property type="entry name" value="KH"/>
    <property type="match status" value="1"/>
</dbReference>
<keyword evidence="10" id="KW-0175">Coiled coil</keyword>
<evidence type="ECO:0000256" key="8">
    <source>
        <dbReference type="HAMAP-Rule" id="MF_00335"/>
    </source>
</evidence>
<dbReference type="InterPro" id="IPR022711">
    <property type="entry name" value="RNase_Y_N"/>
</dbReference>
<dbReference type="InterPro" id="IPR006674">
    <property type="entry name" value="HD_domain"/>
</dbReference>
<dbReference type="Gene3D" id="1.10.3210.10">
    <property type="entry name" value="Hypothetical protein af1432"/>
    <property type="match status" value="1"/>
</dbReference>
<feature type="coiled-coil region" evidence="10">
    <location>
        <begin position="32"/>
        <end position="179"/>
    </location>
</feature>
<evidence type="ECO:0000256" key="4">
    <source>
        <dbReference type="ARBA" id="ARBA00022801"/>
    </source>
</evidence>
<dbReference type="InterPro" id="IPR003607">
    <property type="entry name" value="HD/PDEase_dom"/>
</dbReference>
<evidence type="ECO:0000256" key="9">
    <source>
        <dbReference type="NCBIfam" id="TIGR03319"/>
    </source>
</evidence>
<evidence type="ECO:0000256" key="6">
    <source>
        <dbReference type="ARBA" id="ARBA00022989"/>
    </source>
</evidence>
<feature type="domain" description="HD" evidence="11">
    <location>
        <begin position="333"/>
        <end position="426"/>
    </location>
</feature>
<dbReference type="EC" id="3.1.-.-" evidence="8 9"/>
<evidence type="ECO:0000259" key="11">
    <source>
        <dbReference type="PROSITE" id="PS51831"/>
    </source>
</evidence>
<keyword evidence="2 8" id="KW-0540">Nuclease</keyword>
<dbReference type="InterPro" id="IPR004088">
    <property type="entry name" value="KH_dom_type_1"/>
</dbReference>
<protein>
    <recommendedName>
        <fullName evidence="8 9">Ribonuclease Y</fullName>
        <shortName evidence="8">RNase Y</shortName>
        <ecNumber evidence="8 9">3.1.-.-</ecNumber>
    </recommendedName>
</protein>
<dbReference type="SMART" id="SM00471">
    <property type="entry name" value="HDc"/>
    <property type="match status" value="1"/>
</dbReference>
<dbReference type="CDD" id="cd22431">
    <property type="entry name" value="KH-I_RNaseY"/>
    <property type="match status" value="1"/>
</dbReference>
<dbReference type="SUPFAM" id="SSF54791">
    <property type="entry name" value="Eukaryotic type KH-domain (KH-domain type I)"/>
    <property type="match status" value="1"/>
</dbReference>
<dbReference type="PANTHER" id="PTHR12826">
    <property type="entry name" value="RIBONUCLEASE Y"/>
    <property type="match status" value="1"/>
</dbReference>
<keyword evidence="3 8" id="KW-0255">Endonuclease</keyword>
<comment type="similarity">
    <text evidence="8">Belongs to the RNase Y family.</text>
</comment>
<dbReference type="InterPro" id="IPR017705">
    <property type="entry name" value="Ribonuclease_Y"/>
</dbReference>
<dbReference type="Proteomes" id="UP000306825">
    <property type="component" value="Chromosome"/>
</dbReference>
<dbReference type="Gene3D" id="3.30.1370.10">
    <property type="entry name" value="K Homology domain, type 1"/>
    <property type="match status" value="1"/>
</dbReference>
<dbReference type="InterPro" id="IPR036612">
    <property type="entry name" value="KH_dom_type_1_sf"/>
</dbReference>
<dbReference type="PANTHER" id="PTHR12826:SF15">
    <property type="entry name" value="RIBONUCLEASE Y"/>
    <property type="match status" value="1"/>
</dbReference>
<dbReference type="EMBL" id="CP040463">
    <property type="protein sequence ID" value="QCT95245.1"/>
    <property type="molecule type" value="Genomic_DNA"/>
</dbReference>